<dbReference type="RefSeq" id="WP_033119012.1">
    <property type="nucleotide sequence ID" value="NZ_CALICV010000146.1"/>
</dbReference>
<dbReference type="GO" id="GO:0005886">
    <property type="term" value="C:plasma membrane"/>
    <property type="evidence" value="ECO:0007669"/>
    <property type="project" value="UniProtKB-SubCell"/>
</dbReference>
<protein>
    <recommendedName>
        <fullName evidence="6">TVP38/TMEM64 family membrane protein</fullName>
    </recommendedName>
</protein>
<feature type="transmembrane region" description="Helical" evidence="6">
    <location>
        <begin position="55"/>
        <end position="80"/>
    </location>
</feature>
<feature type="domain" description="VTT" evidence="7">
    <location>
        <begin position="67"/>
        <end position="182"/>
    </location>
</feature>
<dbReference type="PANTHER" id="PTHR12677">
    <property type="entry name" value="GOLGI APPARATUS MEMBRANE PROTEIN TVP38-RELATED"/>
    <property type="match status" value="1"/>
</dbReference>
<organism evidence="8 9">
    <name type="scientific">Intestinimonas butyriciproducens</name>
    <dbReference type="NCBI Taxonomy" id="1297617"/>
    <lineage>
        <taxon>Bacteria</taxon>
        <taxon>Bacillati</taxon>
        <taxon>Bacillota</taxon>
        <taxon>Clostridia</taxon>
        <taxon>Eubacteriales</taxon>
        <taxon>Intestinimonas</taxon>
    </lineage>
</organism>
<evidence type="ECO:0000256" key="5">
    <source>
        <dbReference type="ARBA" id="ARBA00023136"/>
    </source>
</evidence>
<evidence type="ECO:0000256" key="2">
    <source>
        <dbReference type="ARBA" id="ARBA00022475"/>
    </source>
</evidence>
<evidence type="ECO:0000259" key="7">
    <source>
        <dbReference type="Pfam" id="PF09335"/>
    </source>
</evidence>
<feature type="transmembrane region" description="Helical" evidence="6">
    <location>
        <begin position="87"/>
        <end position="107"/>
    </location>
</feature>
<keyword evidence="4 6" id="KW-1133">Transmembrane helix</keyword>
<reference evidence="9" key="2">
    <citation type="submission" date="2015-04" db="EMBL/GenBank/DDBJ databases">
        <title>A butyrogenic pathway from the amino acid lysine in a human gut commensal.</title>
        <authorList>
            <person name="de Vos W.M."/>
            <person name="Bui N.T.P."/>
            <person name="Plugge C.M."/>
            <person name="Ritari J."/>
        </authorList>
    </citation>
    <scope>NUCLEOTIDE SEQUENCE [LARGE SCALE GENOMIC DNA]</scope>
    <source>
        <strain evidence="9">AF211</strain>
    </source>
</reference>
<keyword evidence="3 6" id="KW-0812">Transmembrane</keyword>
<feature type="transmembrane region" description="Helical" evidence="6">
    <location>
        <begin position="164"/>
        <end position="185"/>
    </location>
</feature>
<feature type="transmembrane region" description="Helical" evidence="6">
    <location>
        <begin position="133"/>
        <end position="157"/>
    </location>
</feature>
<evidence type="ECO:0000256" key="1">
    <source>
        <dbReference type="ARBA" id="ARBA00004651"/>
    </source>
</evidence>
<dbReference type="InterPro" id="IPR015414">
    <property type="entry name" value="TMEM64"/>
</dbReference>
<evidence type="ECO:0000313" key="9">
    <source>
        <dbReference type="Proteomes" id="UP000064844"/>
    </source>
</evidence>
<feature type="transmembrane region" description="Helical" evidence="6">
    <location>
        <begin position="191"/>
        <end position="212"/>
    </location>
</feature>
<evidence type="ECO:0000256" key="4">
    <source>
        <dbReference type="ARBA" id="ARBA00022989"/>
    </source>
</evidence>
<dbReference type="STRING" id="1297617.IB211_01768c"/>
<dbReference type="KEGG" id="ibu:IB211_01768c"/>
<sequence>MKKHRWNITLALTVLLLGGGLLFLWQTGFFAAATSLEGIRAYIEEFSPYSQAVFFSVQLASVILAPIPSNITAAAGALLFGMWPAFLLTWAAVALGSLVVFCLARALGQKFVERFVSEKVSERYLGLMKRKRDVFLCLVFLFPFFPDDIICILAGLTDIKRTRFAMIVVLFRPWGLLVACGVGGSVISIPLWGMVLIGIAGAILFLVGLKYGDRVEACLLERMKKR</sequence>
<evidence type="ECO:0000256" key="3">
    <source>
        <dbReference type="ARBA" id="ARBA00022692"/>
    </source>
</evidence>
<evidence type="ECO:0000313" key="8">
    <source>
        <dbReference type="EMBL" id="ALP94159.1"/>
    </source>
</evidence>
<keyword evidence="2 6" id="KW-1003">Cell membrane</keyword>
<gene>
    <name evidence="8" type="ORF">IB211_01768c</name>
</gene>
<keyword evidence="5 6" id="KW-0472">Membrane</keyword>
<comment type="subcellular location">
    <subcellularLocation>
        <location evidence="1 6">Cell membrane</location>
        <topology evidence="1 6">Multi-pass membrane protein</topology>
    </subcellularLocation>
</comment>
<dbReference type="EMBL" id="CP011307">
    <property type="protein sequence ID" value="ALP94159.1"/>
    <property type="molecule type" value="Genomic_DNA"/>
</dbReference>
<name>A0A0S2W4G7_9FIRM</name>
<dbReference type="Pfam" id="PF09335">
    <property type="entry name" value="VTT_dom"/>
    <property type="match status" value="1"/>
</dbReference>
<accession>A0A0S2W4G7</accession>
<reference evidence="8 9" key="1">
    <citation type="journal article" date="2015" name="Nat. Commun.">
        <title>Production of butyrate from lysine and the Amadori product fructoselysine by a human gut commensal.</title>
        <authorList>
            <person name="Bui T.P."/>
            <person name="Ritari J."/>
            <person name="Boeren S."/>
            <person name="de Waard P."/>
            <person name="Plugge C.M."/>
            <person name="de Vos W.M."/>
        </authorList>
    </citation>
    <scope>NUCLEOTIDE SEQUENCE [LARGE SCALE GENOMIC DNA]</scope>
    <source>
        <strain evidence="8 9">AF211</strain>
    </source>
</reference>
<dbReference type="PANTHER" id="PTHR12677:SF59">
    <property type="entry name" value="GOLGI APPARATUS MEMBRANE PROTEIN TVP38-RELATED"/>
    <property type="match status" value="1"/>
</dbReference>
<comment type="similarity">
    <text evidence="6">Belongs to the TVP38/TMEM64 family.</text>
</comment>
<dbReference type="AlphaFoldDB" id="A0A0S2W4G7"/>
<dbReference type="Proteomes" id="UP000064844">
    <property type="component" value="Chromosome"/>
</dbReference>
<dbReference type="InterPro" id="IPR032816">
    <property type="entry name" value="VTT_dom"/>
</dbReference>
<evidence type="ECO:0000256" key="6">
    <source>
        <dbReference type="RuleBase" id="RU366058"/>
    </source>
</evidence>
<proteinExistence type="inferred from homology"/>
<keyword evidence="9" id="KW-1185">Reference proteome</keyword>